<feature type="compositionally biased region" description="Polar residues" evidence="9">
    <location>
        <begin position="104"/>
        <end position="121"/>
    </location>
</feature>
<feature type="domain" description="C2H2-type" evidence="10">
    <location>
        <begin position="334"/>
        <end position="361"/>
    </location>
</feature>
<comment type="subcellular location">
    <subcellularLocation>
        <location evidence="1">Nucleus</location>
    </subcellularLocation>
</comment>
<dbReference type="InterPro" id="IPR013087">
    <property type="entry name" value="Znf_C2H2_type"/>
</dbReference>
<keyword evidence="12" id="KW-1185">Reference proteome</keyword>
<dbReference type="SUPFAM" id="SSF57667">
    <property type="entry name" value="beta-beta-alpha zinc fingers"/>
    <property type="match status" value="4"/>
</dbReference>
<gene>
    <name evidence="11" type="ORF">SPHA_47434</name>
</gene>
<evidence type="ECO:0000256" key="7">
    <source>
        <dbReference type="ARBA" id="ARBA00023242"/>
    </source>
</evidence>
<comment type="similarity">
    <text evidence="2">Belongs to the krueppel C2H2-type zinc-finger protein family.</text>
</comment>
<keyword evidence="6" id="KW-0862">Zinc</keyword>
<keyword evidence="4" id="KW-0677">Repeat</keyword>
<feature type="region of interest" description="Disordered" evidence="9">
    <location>
        <begin position="53"/>
        <end position="162"/>
    </location>
</feature>
<proteinExistence type="inferred from homology"/>
<dbReference type="AlphaFoldDB" id="A0A812D7N0"/>
<feature type="domain" description="C2H2-type" evidence="10">
    <location>
        <begin position="192"/>
        <end position="221"/>
    </location>
</feature>
<feature type="domain" description="C2H2-type" evidence="10">
    <location>
        <begin position="164"/>
        <end position="191"/>
    </location>
</feature>
<accession>A0A812D7N0</accession>
<dbReference type="FunFam" id="3.30.160.60:FF:000202">
    <property type="entry name" value="Zinc finger protein 574"/>
    <property type="match status" value="1"/>
</dbReference>
<dbReference type="OrthoDB" id="6077919at2759"/>
<evidence type="ECO:0000256" key="3">
    <source>
        <dbReference type="ARBA" id="ARBA00022723"/>
    </source>
</evidence>
<dbReference type="Pfam" id="PF00096">
    <property type="entry name" value="zf-C2H2"/>
    <property type="match status" value="3"/>
</dbReference>
<feature type="domain" description="C2H2-type" evidence="10">
    <location>
        <begin position="222"/>
        <end position="249"/>
    </location>
</feature>
<dbReference type="Gene3D" id="3.30.160.60">
    <property type="entry name" value="Classic Zinc Finger"/>
    <property type="match status" value="8"/>
</dbReference>
<dbReference type="GO" id="GO:0008270">
    <property type="term" value="F:zinc ion binding"/>
    <property type="evidence" value="ECO:0007669"/>
    <property type="project" value="UniProtKB-KW"/>
</dbReference>
<keyword evidence="7" id="KW-0539">Nucleus</keyword>
<evidence type="ECO:0000256" key="4">
    <source>
        <dbReference type="ARBA" id="ARBA00022737"/>
    </source>
</evidence>
<dbReference type="GO" id="GO:0032502">
    <property type="term" value="P:developmental process"/>
    <property type="evidence" value="ECO:0007669"/>
    <property type="project" value="UniProtKB-ARBA"/>
</dbReference>
<evidence type="ECO:0000313" key="12">
    <source>
        <dbReference type="Proteomes" id="UP000597762"/>
    </source>
</evidence>
<feature type="domain" description="C2H2-type" evidence="10">
    <location>
        <begin position="306"/>
        <end position="333"/>
    </location>
</feature>
<keyword evidence="3" id="KW-0479">Metal-binding</keyword>
<dbReference type="SMART" id="SM00355">
    <property type="entry name" value="ZnF_C2H2"/>
    <property type="match status" value="8"/>
</dbReference>
<dbReference type="Proteomes" id="UP000597762">
    <property type="component" value="Unassembled WGS sequence"/>
</dbReference>
<evidence type="ECO:0000256" key="1">
    <source>
        <dbReference type="ARBA" id="ARBA00004123"/>
    </source>
</evidence>
<name>A0A812D7N0_ACAPH</name>
<dbReference type="FunFam" id="3.30.160.60:FF:000264">
    <property type="entry name" value="Zinc finger protein 236"/>
    <property type="match status" value="1"/>
</dbReference>
<feature type="domain" description="C2H2-type" evidence="10">
    <location>
        <begin position="362"/>
        <end position="390"/>
    </location>
</feature>
<comment type="caution">
    <text evidence="11">The sequence shown here is derived from an EMBL/GenBank/DDBJ whole genome shotgun (WGS) entry which is preliminary data.</text>
</comment>
<feature type="compositionally biased region" description="Polar residues" evidence="9">
    <location>
        <begin position="129"/>
        <end position="145"/>
    </location>
</feature>
<dbReference type="GO" id="GO:0000981">
    <property type="term" value="F:DNA-binding transcription factor activity, RNA polymerase II-specific"/>
    <property type="evidence" value="ECO:0007669"/>
    <property type="project" value="TreeGrafter"/>
</dbReference>
<protein>
    <submittedName>
        <fullName evidence="11">KRAB</fullName>
    </submittedName>
</protein>
<dbReference type="PANTHER" id="PTHR23235">
    <property type="entry name" value="KRUEPPEL-LIKE TRANSCRIPTION FACTOR"/>
    <property type="match status" value="1"/>
</dbReference>
<feature type="domain" description="C2H2-type" evidence="10">
    <location>
        <begin position="250"/>
        <end position="277"/>
    </location>
</feature>
<evidence type="ECO:0000313" key="11">
    <source>
        <dbReference type="EMBL" id="CAE1289018.1"/>
    </source>
</evidence>
<dbReference type="PANTHER" id="PTHR23235:SF120">
    <property type="entry name" value="KRUPPEL-LIKE FACTOR 15"/>
    <property type="match status" value="1"/>
</dbReference>
<evidence type="ECO:0000256" key="6">
    <source>
        <dbReference type="ARBA" id="ARBA00022833"/>
    </source>
</evidence>
<feature type="domain" description="C2H2-type" evidence="10">
    <location>
        <begin position="278"/>
        <end position="305"/>
    </location>
</feature>
<sequence length="613" mass="68742">MALLLDSEYNSKPILGTVPSKNIANDYEIERRSGKVPARRRVIPFKFRDYRNPDLVEQGNDSDSDYCPSDNEVQPPKRRRVVSAVGPTGRRPGRPRKVRPEVIQKQTESTDNTASTNTQPEKSVEELPQNGSIAQVMTSTESTPTSEKRTKKSSPSNSSGKNSYTCKICQHTFTQKGNLKVHMRVHTGEKPFLCSVKGCSKRFCNNESLRQHNLTHLGIKPFACEVCENKFSSKVSLQEHMAIHTNTKPHVCHICYVPFRQISCLRRHLITHSTEKPFECISCGQRFSQMVYLKSHSKVHTGEKPFVCDHCKRGFAHQSDLIRHKIIHTGKKPFACHICHAKFSDPSSKRRHVKEHMGAKPYSCHLCKDSFKRAGQLKVHLSSKHSNHIDNIQTGKQTQPGQTLQFAFKDADKLSSIAIDDKSSAYHKKIAQIVEGLTGSEVTHIATPVTVEDVILQEADSVTIEEHGSESQTVAQVVASAMQSARMASITTCNEGQLSAICQATDSQEGESGYPNQITTIMEEDIPSLIESTSDGATVITIVSLEDMEQGQEQATTEHSEYTQQLIENAKGDNEQQQFLEVHYEQNEETVKEELATESQTLVESLYYNFFFC</sequence>
<dbReference type="EMBL" id="CAHIKZ030002567">
    <property type="protein sequence ID" value="CAE1289018.1"/>
    <property type="molecule type" value="Genomic_DNA"/>
</dbReference>
<dbReference type="PROSITE" id="PS00028">
    <property type="entry name" value="ZINC_FINGER_C2H2_1"/>
    <property type="match status" value="8"/>
</dbReference>
<dbReference type="InterPro" id="IPR036236">
    <property type="entry name" value="Znf_C2H2_sf"/>
</dbReference>
<evidence type="ECO:0000256" key="2">
    <source>
        <dbReference type="ARBA" id="ARBA00006991"/>
    </source>
</evidence>
<dbReference type="GO" id="GO:0005634">
    <property type="term" value="C:nucleus"/>
    <property type="evidence" value="ECO:0007669"/>
    <property type="project" value="UniProtKB-SubCell"/>
</dbReference>
<dbReference type="PROSITE" id="PS50157">
    <property type="entry name" value="ZINC_FINGER_C2H2_2"/>
    <property type="match status" value="8"/>
</dbReference>
<evidence type="ECO:0000256" key="9">
    <source>
        <dbReference type="SAM" id="MobiDB-lite"/>
    </source>
</evidence>
<feature type="compositionally biased region" description="Low complexity" evidence="9">
    <location>
        <begin position="153"/>
        <end position="162"/>
    </location>
</feature>
<keyword evidence="5 8" id="KW-0863">Zinc-finger</keyword>
<evidence type="ECO:0000259" key="10">
    <source>
        <dbReference type="PROSITE" id="PS50157"/>
    </source>
</evidence>
<dbReference type="GO" id="GO:0000978">
    <property type="term" value="F:RNA polymerase II cis-regulatory region sequence-specific DNA binding"/>
    <property type="evidence" value="ECO:0007669"/>
    <property type="project" value="TreeGrafter"/>
</dbReference>
<reference evidence="11" key="1">
    <citation type="submission" date="2021-01" db="EMBL/GenBank/DDBJ databases">
        <authorList>
            <person name="Li R."/>
            <person name="Bekaert M."/>
        </authorList>
    </citation>
    <scope>NUCLEOTIDE SEQUENCE</scope>
    <source>
        <strain evidence="11">Farmed</strain>
    </source>
</reference>
<dbReference type="FunFam" id="3.30.160.60:FF:001498">
    <property type="entry name" value="Zinc finger protein 404"/>
    <property type="match status" value="1"/>
</dbReference>
<evidence type="ECO:0000256" key="8">
    <source>
        <dbReference type="PROSITE-ProRule" id="PRU00042"/>
    </source>
</evidence>
<evidence type="ECO:0000256" key="5">
    <source>
        <dbReference type="ARBA" id="ARBA00022771"/>
    </source>
</evidence>
<organism evidence="11 12">
    <name type="scientific">Acanthosepion pharaonis</name>
    <name type="common">Pharaoh cuttlefish</name>
    <name type="synonym">Sepia pharaonis</name>
    <dbReference type="NCBI Taxonomy" id="158019"/>
    <lineage>
        <taxon>Eukaryota</taxon>
        <taxon>Metazoa</taxon>
        <taxon>Spiralia</taxon>
        <taxon>Lophotrochozoa</taxon>
        <taxon>Mollusca</taxon>
        <taxon>Cephalopoda</taxon>
        <taxon>Coleoidea</taxon>
        <taxon>Decapodiformes</taxon>
        <taxon>Sepiida</taxon>
        <taxon>Sepiina</taxon>
        <taxon>Sepiidae</taxon>
        <taxon>Acanthosepion</taxon>
    </lineage>
</organism>
<dbReference type="FunFam" id="3.30.160.60:FF:002343">
    <property type="entry name" value="Zinc finger protein 33A"/>
    <property type="match status" value="1"/>
</dbReference>